<dbReference type="Pfam" id="PF02683">
    <property type="entry name" value="DsbD_TM"/>
    <property type="match status" value="1"/>
</dbReference>
<protein>
    <recommendedName>
        <fullName evidence="11">Cytochrome C biogenesis protein transmembrane domain-containing protein</fullName>
    </recommendedName>
</protein>
<accession>A0A0F6YE79</accession>
<dbReference type="GO" id="GO:0017004">
    <property type="term" value="P:cytochrome complex assembly"/>
    <property type="evidence" value="ECO:0007669"/>
    <property type="project" value="UniProtKB-KW"/>
</dbReference>
<comment type="subcellular location">
    <subcellularLocation>
        <location evidence="1">Membrane</location>
        <topology evidence="1">Multi-pass membrane protein</topology>
    </subcellularLocation>
    <subcellularLocation>
        <location evidence="2">Plastid</location>
        <location evidence="2">Chloroplast</location>
    </subcellularLocation>
</comment>
<keyword evidence="5 12" id="KW-0934">Plastid</keyword>
<dbReference type="AlphaFoldDB" id="A0A0F6YE79"/>
<keyword evidence="7" id="KW-0201">Cytochrome c-type biogenesis</keyword>
<evidence type="ECO:0000256" key="10">
    <source>
        <dbReference type="SAM" id="Phobius"/>
    </source>
</evidence>
<dbReference type="InterPro" id="IPR003834">
    <property type="entry name" value="Cyt_c_assmbl_TM_dom"/>
</dbReference>
<feature type="transmembrane region" description="Helical" evidence="10">
    <location>
        <begin position="110"/>
        <end position="133"/>
    </location>
</feature>
<evidence type="ECO:0000256" key="7">
    <source>
        <dbReference type="ARBA" id="ARBA00022748"/>
    </source>
</evidence>
<dbReference type="InterPro" id="IPR051790">
    <property type="entry name" value="Cytochrome_c-biogenesis_DsbD"/>
</dbReference>
<feature type="transmembrane region" description="Helical" evidence="10">
    <location>
        <begin position="41"/>
        <end position="66"/>
    </location>
</feature>
<gene>
    <name evidence="12" type="primary">orf240</name>
    <name evidence="12" type="ORF">BafuCp176</name>
</gene>
<dbReference type="GO" id="GO:0016020">
    <property type="term" value="C:membrane"/>
    <property type="evidence" value="ECO:0007669"/>
    <property type="project" value="UniProtKB-SubCell"/>
</dbReference>
<organism evidence="12">
    <name type="scientific">Bangia fuscopurpurea</name>
    <name type="common">Red alga</name>
    <name type="synonym">Conferva fuscopurpurea</name>
    <dbReference type="NCBI Taxonomy" id="101920"/>
    <lineage>
        <taxon>Eukaryota</taxon>
        <taxon>Rhodophyta</taxon>
        <taxon>Bangiophyceae</taxon>
        <taxon>Bangiales</taxon>
        <taxon>Bangiaceae</taxon>
        <taxon>Bangia</taxon>
    </lineage>
</organism>
<evidence type="ECO:0000259" key="11">
    <source>
        <dbReference type="Pfam" id="PF02683"/>
    </source>
</evidence>
<geneLocation type="plastid" evidence="12"/>
<feature type="transmembrane region" description="Helical" evidence="10">
    <location>
        <begin position="154"/>
        <end position="179"/>
    </location>
</feature>
<keyword evidence="4" id="KW-0150">Chloroplast</keyword>
<evidence type="ECO:0000256" key="5">
    <source>
        <dbReference type="ARBA" id="ARBA00022640"/>
    </source>
</evidence>
<keyword evidence="9 10" id="KW-0472">Membrane</keyword>
<feature type="transmembrane region" description="Helical" evidence="10">
    <location>
        <begin position="221"/>
        <end position="243"/>
    </location>
</feature>
<evidence type="ECO:0000256" key="1">
    <source>
        <dbReference type="ARBA" id="ARBA00004141"/>
    </source>
</evidence>
<keyword evidence="8 10" id="KW-1133">Transmembrane helix</keyword>
<evidence type="ECO:0000256" key="6">
    <source>
        <dbReference type="ARBA" id="ARBA00022692"/>
    </source>
</evidence>
<evidence type="ECO:0000313" key="12">
    <source>
        <dbReference type="EMBL" id="AKE98963.1"/>
    </source>
</evidence>
<evidence type="ECO:0000256" key="4">
    <source>
        <dbReference type="ARBA" id="ARBA00022528"/>
    </source>
</evidence>
<dbReference type="PANTHER" id="PTHR31272:SF6">
    <property type="entry name" value="CYTOCHROME C-TYPE BIOGENESIS CCDA-LIKE CHLOROPLASTIC PROTEIN"/>
    <property type="match status" value="1"/>
</dbReference>
<dbReference type="GO" id="GO:0009507">
    <property type="term" value="C:chloroplast"/>
    <property type="evidence" value="ECO:0007669"/>
    <property type="project" value="UniProtKB-SubCell"/>
</dbReference>
<comment type="similarity">
    <text evidence="3">Belongs to the DsbD family.</text>
</comment>
<dbReference type="PANTHER" id="PTHR31272">
    <property type="entry name" value="CYTOCHROME C-TYPE BIOGENESIS PROTEIN HI_1454-RELATED"/>
    <property type="match status" value="1"/>
</dbReference>
<feature type="transmembrane region" description="Helical" evidence="10">
    <location>
        <begin position="82"/>
        <end position="104"/>
    </location>
</feature>
<evidence type="ECO:0000256" key="9">
    <source>
        <dbReference type="ARBA" id="ARBA00023136"/>
    </source>
</evidence>
<evidence type="ECO:0000256" key="8">
    <source>
        <dbReference type="ARBA" id="ARBA00022989"/>
    </source>
</evidence>
<proteinExistence type="inferred from homology"/>
<feature type="transmembrane region" description="Helical" evidence="10">
    <location>
        <begin position="185"/>
        <end position="209"/>
    </location>
</feature>
<reference evidence="12" key="1">
    <citation type="submission" date="2015-01" db="EMBL/GenBank/DDBJ databases">
        <title>The complete plastid genome of Bangia fuscopurpurea (Dillwyn) Lyngbye revealed ancestral gene repertoire and highly conserved synteny among genera of Bangiales (Rhodophyta).</title>
        <authorList>
            <person name="Cao M."/>
            <person name="Bi G."/>
            <person name="Mao Y."/>
            <person name="Kong F."/>
        </authorList>
    </citation>
    <scope>NUCLEOTIDE SEQUENCE</scope>
</reference>
<name>A0A0F6YE79_BANFU</name>
<dbReference type="EMBL" id="KP714733">
    <property type="protein sequence ID" value="AKE98963.1"/>
    <property type="molecule type" value="Genomic_DNA"/>
</dbReference>
<sequence length="248" mass="27539">MFFYIILYKMNLDILIYKSQHIVNGLAVYQLSHLNITSFSFIFLSGLFTSLSPCLVSILPVCILYITEENQELDQISKIKNLFFFCSGTISSFITLATIATLITKTYSKFFNGIPIISALIIVYMGLSLLNIVPFSTAKFKTKSGNTNQNIKMYLGGVGIGLALSSCSTPIFITLLVWISSSQKVLLGLIFIIIYSTGYISPIIVGSIFSSEFLKIKSNRFWNNLWTPFSGTILIGAGTFSLFSSLLH</sequence>
<evidence type="ECO:0000256" key="2">
    <source>
        <dbReference type="ARBA" id="ARBA00004229"/>
    </source>
</evidence>
<evidence type="ECO:0000256" key="3">
    <source>
        <dbReference type="ARBA" id="ARBA00006143"/>
    </source>
</evidence>
<feature type="domain" description="Cytochrome C biogenesis protein transmembrane" evidence="11">
    <location>
        <begin position="40"/>
        <end position="224"/>
    </location>
</feature>
<keyword evidence="6 10" id="KW-0812">Transmembrane</keyword>